<feature type="transmembrane region" description="Helical" evidence="1">
    <location>
        <begin position="6"/>
        <end position="23"/>
    </location>
</feature>
<sequence>MKNKKFYIICTIIGTLLIITAVIRQPSGKKWLNTIESLQEADKIKIKYTSSNTSDIYIDENLYLLKQDIFSITEINKFNNYISQKKTAPYCKISFYQNDKPIGTATIWELSESIKKDDIDLTSLVNGVPCVLEIGNRFCQFNKDNLEIN</sequence>
<dbReference type="EMBL" id="BRLB01000004">
    <property type="protein sequence ID" value="GKX29435.1"/>
    <property type="molecule type" value="Genomic_DNA"/>
</dbReference>
<evidence type="ECO:0000313" key="2">
    <source>
        <dbReference type="EMBL" id="GKX29435.1"/>
    </source>
</evidence>
<comment type="caution">
    <text evidence="2">The sequence shown here is derived from an EMBL/GenBank/DDBJ whole genome shotgun (WGS) entry which is preliminary data.</text>
</comment>
<protein>
    <submittedName>
        <fullName evidence="2">Uncharacterized protein</fullName>
    </submittedName>
</protein>
<proteinExistence type="predicted"/>
<gene>
    <name evidence="2" type="ORF">SH1V18_19150</name>
</gene>
<keyword evidence="1" id="KW-1133">Transmembrane helix</keyword>
<dbReference type="AlphaFoldDB" id="A0A9W5YB90"/>
<keyword evidence="1" id="KW-0812">Transmembrane</keyword>
<evidence type="ECO:0000256" key="1">
    <source>
        <dbReference type="SAM" id="Phobius"/>
    </source>
</evidence>
<keyword evidence="1" id="KW-0472">Membrane</keyword>
<dbReference type="RefSeq" id="WP_281814921.1">
    <property type="nucleotide sequence ID" value="NZ_BRLB01000004.1"/>
</dbReference>
<evidence type="ECO:0000313" key="3">
    <source>
        <dbReference type="Proteomes" id="UP001144256"/>
    </source>
</evidence>
<name>A0A9W5YB90_9FIRM</name>
<keyword evidence="3" id="KW-1185">Reference proteome</keyword>
<organism evidence="2 3">
    <name type="scientific">Vallitalea longa</name>
    <dbReference type="NCBI Taxonomy" id="2936439"/>
    <lineage>
        <taxon>Bacteria</taxon>
        <taxon>Bacillati</taxon>
        <taxon>Bacillota</taxon>
        <taxon>Clostridia</taxon>
        <taxon>Lachnospirales</taxon>
        <taxon>Vallitaleaceae</taxon>
        <taxon>Vallitalea</taxon>
    </lineage>
</organism>
<reference evidence="2" key="1">
    <citation type="submission" date="2022-06" db="EMBL/GenBank/DDBJ databases">
        <title>Vallitalea longa sp. nov., an anaerobic bacterium isolated from marine sediment.</title>
        <authorList>
            <person name="Hirano S."/>
            <person name="Terahara T."/>
            <person name="Mori K."/>
            <person name="Hamada M."/>
            <person name="Matsumoto R."/>
            <person name="Kobayashi T."/>
        </authorList>
    </citation>
    <scope>NUCLEOTIDE SEQUENCE</scope>
    <source>
        <strain evidence="2">SH18-1</strain>
    </source>
</reference>
<accession>A0A9W5YB90</accession>
<dbReference type="Proteomes" id="UP001144256">
    <property type="component" value="Unassembled WGS sequence"/>
</dbReference>